<dbReference type="AlphaFoldDB" id="A0AA36Y5R8"/>
<evidence type="ECO:0000313" key="3">
    <source>
        <dbReference type="Proteomes" id="UP000018466"/>
    </source>
</evidence>
<name>A0AA36Y5R8_9FIRM</name>
<organism evidence="2 3">
    <name type="scientific">Stomatobaculum longum</name>
    <dbReference type="NCBI Taxonomy" id="796942"/>
    <lineage>
        <taxon>Bacteria</taxon>
        <taxon>Bacillati</taxon>
        <taxon>Bacillota</taxon>
        <taxon>Clostridia</taxon>
        <taxon>Lachnospirales</taxon>
        <taxon>Lachnospiraceae</taxon>
        <taxon>Stomatobaculum</taxon>
    </lineage>
</organism>
<protein>
    <submittedName>
        <fullName evidence="2">Uncharacterized protein</fullName>
    </submittedName>
</protein>
<sequence>MKLRRHFVLAALAVVLLLAGTVFHTQVLGSGREVLDTDDYAEGEEETEKGRRYEPAPF</sequence>
<dbReference type="GeneID" id="86941877"/>
<evidence type="ECO:0000313" key="2">
    <source>
        <dbReference type="EMBL" id="EHO17365.1"/>
    </source>
</evidence>
<feature type="compositionally biased region" description="Acidic residues" evidence="1">
    <location>
        <begin position="36"/>
        <end position="47"/>
    </location>
</feature>
<feature type="compositionally biased region" description="Basic and acidic residues" evidence="1">
    <location>
        <begin position="48"/>
        <end position="58"/>
    </location>
</feature>
<proteinExistence type="predicted"/>
<dbReference type="Proteomes" id="UP000018466">
    <property type="component" value="Unassembled WGS sequence"/>
</dbReference>
<dbReference type="EMBL" id="AGEL01000006">
    <property type="protein sequence ID" value="EHO17365.1"/>
    <property type="molecule type" value="Genomic_DNA"/>
</dbReference>
<comment type="caution">
    <text evidence="2">The sequence shown here is derived from an EMBL/GenBank/DDBJ whole genome shotgun (WGS) entry which is preliminary data.</text>
</comment>
<gene>
    <name evidence="2" type="ORF">HMPREF9623_00964</name>
</gene>
<dbReference type="RefSeq" id="WP_009532797.1">
    <property type="nucleotide sequence ID" value="NZ_JH590862.1"/>
</dbReference>
<feature type="region of interest" description="Disordered" evidence="1">
    <location>
        <begin position="34"/>
        <end position="58"/>
    </location>
</feature>
<reference evidence="2 3" key="1">
    <citation type="submission" date="2011-10" db="EMBL/GenBank/DDBJ databases">
        <title>The Genome Sequence of Lachnospiraceae bacterium ACC2.</title>
        <authorList>
            <consortium name="The Broad Institute Genome Sequencing Platform"/>
            <person name="Earl A."/>
            <person name="Ward D."/>
            <person name="Feldgarden M."/>
            <person name="Gevers D."/>
            <person name="Sizova M."/>
            <person name="Hazen A."/>
            <person name="Epstein S."/>
            <person name="Young S.K."/>
            <person name="Zeng Q."/>
            <person name="Gargeya S."/>
            <person name="Fitzgerald M."/>
            <person name="Haas B."/>
            <person name="Abouelleil A."/>
            <person name="Alvarado L."/>
            <person name="Arachchi H.M."/>
            <person name="Berlin A."/>
            <person name="Brown A."/>
            <person name="Chapman S.B."/>
            <person name="Chen Z."/>
            <person name="Dunbar C."/>
            <person name="Freedman E."/>
            <person name="Gearin G."/>
            <person name="Goldberg J."/>
            <person name="Griggs A."/>
            <person name="Gujja S."/>
            <person name="Heiman D."/>
            <person name="Howarth C."/>
            <person name="Larson L."/>
            <person name="Lui A."/>
            <person name="MacDonald P.J.P."/>
            <person name="Montmayeur A."/>
            <person name="Murphy C."/>
            <person name="Neiman D."/>
            <person name="Pearson M."/>
            <person name="Priest M."/>
            <person name="Roberts A."/>
            <person name="Saif S."/>
            <person name="Shea T."/>
            <person name="Shenoy N."/>
            <person name="Sisk P."/>
            <person name="Stolte C."/>
            <person name="Sykes S."/>
            <person name="Wortman J."/>
            <person name="Nusbaum C."/>
            <person name="Birren B."/>
        </authorList>
    </citation>
    <scope>NUCLEOTIDE SEQUENCE [LARGE SCALE GENOMIC DNA]</scope>
    <source>
        <strain evidence="2 3">ACC2</strain>
    </source>
</reference>
<accession>A0AA36Y5R8</accession>
<evidence type="ECO:0000256" key="1">
    <source>
        <dbReference type="SAM" id="MobiDB-lite"/>
    </source>
</evidence>
<keyword evidence="3" id="KW-1185">Reference proteome</keyword>